<dbReference type="PANTHER" id="PTHR33964">
    <property type="entry name" value="RE45066P-RELATED"/>
    <property type="match status" value="1"/>
</dbReference>
<keyword evidence="2" id="KW-1185">Reference proteome</keyword>
<reference evidence="1" key="1">
    <citation type="submission" date="2020-08" db="EMBL/GenBank/DDBJ databases">
        <title>Multicomponent nature underlies the extraordinary mechanical properties of spider dragline silk.</title>
        <authorList>
            <person name="Kono N."/>
            <person name="Nakamura H."/>
            <person name="Mori M."/>
            <person name="Yoshida Y."/>
            <person name="Ohtoshi R."/>
            <person name="Malay A.D."/>
            <person name="Moran D.A.P."/>
            <person name="Tomita M."/>
            <person name="Numata K."/>
            <person name="Arakawa K."/>
        </authorList>
    </citation>
    <scope>NUCLEOTIDE SEQUENCE</scope>
</reference>
<proteinExistence type="predicted"/>
<gene>
    <name evidence="1" type="primary">AVEN_158989_1</name>
    <name evidence="1" type="ORF">TNIN_69651</name>
</gene>
<comment type="caution">
    <text evidence="1">The sequence shown here is derived from an EMBL/GenBank/DDBJ whole genome shotgun (WGS) entry which is preliminary data.</text>
</comment>
<sequence length="274" mass="30757">MGLEAFTMLNQTVEIAAESGWISRYGVQETIVMDTVITDTESCSTKELERCLLVLQSVTEKEDLALATTKQDLQLVCRKFQEGVKCVDDHSSRCFNSAQLRVYDSVVSESRQVIKDICIEGELQDDYLAYAPCFKNISTDSKKCAPKYRKMAILSQELKEEDKDAALKSVCCALRDFTVCKHEHALRDCGPGATQFLQRHMERMSGSLINEHCVLYTYGAGSCSSHFRNSKIPSAGHWSVVFFLIICLCYSWSGDDPSDLIEAESSGRHSWPMP</sequence>
<dbReference type="EMBL" id="BMAV01014417">
    <property type="protein sequence ID" value="GFY62781.1"/>
    <property type="molecule type" value="Genomic_DNA"/>
</dbReference>
<dbReference type="PANTHER" id="PTHR33964:SF1">
    <property type="entry name" value="RE45066P"/>
    <property type="match status" value="1"/>
</dbReference>
<dbReference type="OrthoDB" id="6418170at2759"/>
<accession>A0A8X7CDN4</accession>
<evidence type="ECO:0000313" key="1">
    <source>
        <dbReference type="EMBL" id="GFY62781.1"/>
    </source>
</evidence>
<organism evidence="1 2">
    <name type="scientific">Trichonephila inaurata madagascariensis</name>
    <dbReference type="NCBI Taxonomy" id="2747483"/>
    <lineage>
        <taxon>Eukaryota</taxon>
        <taxon>Metazoa</taxon>
        <taxon>Ecdysozoa</taxon>
        <taxon>Arthropoda</taxon>
        <taxon>Chelicerata</taxon>
        <taxon>Arachnida</taxon>
        <taxon>Araneae</taxon>
        <taxon>Araneomorphae</taxon>
        <taxon>Entelegynae</taxon>
        <taxon>Araneoidea</taxon>
        <taxon>Nephilidae</taxon>
        <taxon>Trichonephila</taxon>
        <taxon>Trichonephila inaurata</taxon>
    </lineage>
</organism>
<name>A0A8X7CDN4_9ARAC</name>
<evidence type="ECO:0000313" key="2">
    <source>
        <dbReference type="Proteomes" id="UP000886998"/>
    </source>
</evidence>
<dbReference type="Proteomes" id="UP000886998">
    <property type="component" value="Unassembled WGS sequence"/>
</dbReference>
<dbReference type="AlphaFoldDB" id="A0A8X7CDN4"/>
<protein>
    <submittedName>
        <fullName evidence="1">Uncharacterized protein</fullName>
    </submittedName>
</protein>